<evidence type="ECO:0000313" key="9">
    <source>
        <dbReference type="Proteomes" id="UP001166286"/>
    </source>
</evidence>
<protein>
    <recommendedName>
        <fullName evidence="7">Rhodopsin domain-containing protein</fullName>
    </recommendedName>
</protein>
<reference evidence="8" key="1">
    <citation type="submission" date="2023-03" db="EMBL/GenBank/DDBJ databases">
        <title>Complete genome of Cladonia borealis.</title>
        <authorList>
            <person name="Park H."/>
        </authorList>
    </citation>
    <scope>NUCLEOTIDE SEQUENCE</scope>
    <source>
        <strain evidence="8">ANT050790</strain>
    </source>
</reference>
<keyword evidence="4 6" id="KW-0472">Membrane</keyword>
<evidence type="ECO:0000256" key="1">
    <source>
        <dbReference type="ARBA" id="ARBA00004141"/>
    </source>
</evidence>
<feature type="transmembrane region" description="Helical" evidence="6">
    <location>
        <begin position="31"/>
        <end position="55"/>
    </location>
</feature>
<keyword evidence="9" id="KW-1185">Reference proteome</keyword>
<dbReference type="InterPro" id="IPR049326">
    <property type="entry name" value="Rhodopsin_dom_fungi"/>
</dbReference>
<name>A0AA39V4L1_9LECA</name>
<comment type="caution">
    <text evidence="8">The sequence shown here is derived from an EMBL/GenBank/DDBJ whole genome shotgun (WGS) entry which is preliminary data.</text>
</comment>
<accession>A0AA39V4L1</accession>
<evidence type="ECO:0000256" key="3">
    <source>
        <dbReference type="ARBA" id="ARBA00022989"/>
    </source>
</evidence>
<feature type="transmembrane region" description="Helical" evidence="6">
    <location>
        <begin position="99"/>
        <end position="119"/>
    </location>
</feature>
<gene>
    <name evidence="8" type="ORF">JMJ35_006027</name>
</gene>
<comment type="subcellular location">
    <subcellularLocation>
        <location evidence="1">Membrane</location>
        <topology evidence="1">Multi-pass membrane protein</topology>
    </subcellularLocation>
</comment>
<dbReference type="InterPro" id="IPR052337">
    <property type="entry name" value="SAT4-like"/>
</dbReference>
<proteinExistence type="inferred from homology"/>
<dbReference type="Pfam" id="PF20684">
    <property type="entry name" value="Fung_rhodopsin"/>
    <property type="match status" value="1"/>
</dbReference>
<dbReference type="GO" id="GO:0016020">
    <property type="term" value="C:membrane"/>
    <property type="evidence" value="ECO:0007669"/>
    <property type="project" value="UniProtKB-SubCell"/>
</dbReference>
<evidence type="ECO:0000256" key="5">
    <source>
        <dbReference type="ARBA" id="ARBA00038359"/>
    </source>
</evidence>
<comment type="similarity">
    <text evidence="5">Belongs to the SAT4 family.</text>
</comment>
<keyword evidence="3 6" id="KW-1133">Transmembrane helix</keyword>
<dbReference type="EMBL" id="JAFEKC020000013">
    <property type="protein sequence ID" value="KAK0511454.1"/>
    <property type="molecule type" value="Genomic_DNA"/>
</dbReference>
<dbReference type="PANTHER" id="PTHR33048:SF47">
    <property type="entry name" value="INTEGRAL MEMBRANE PROTEIN-RELATED"/>
    <property type="match status" value="1"/>
</dbReference>
<feature type="transmembrane region" description="Helical" evidence="6">
    <location>
        <begin position="67"/>
        <end position="87"/>
    </location>
</feature>
<evidence type="ECO:0000259" key="7">
    <source>
        <dbReference type="Pfam" id="PF20684"/>
    </source>
</evidence>
<feature type="domain" description="Rhodopsin" evidence="7">
    <location>
        <begin position="2"/>
        <end position="164"/>
    </location>
</feature>
<dbReference type="AlphaFoldDB" id="A0AA39V4L1"/>
<evidence type="ECO:0000256" key="4">
    <source>
        <dbReference type="ARBA" id="ARBA00023136"/>
    </source>
</evidence>
<dbReference type="Proteomes" id="UP001166286">
    <property type="component" value="Unassembled WGS sequence"/>
</dbReference>
<evidence type="ECO:0000313" key="8">
    <source>
        <dbReference type="EMBL" id="KAK0511454.1"/>
    </source>
</evidence>
<organism evidence="8 9">
    <name type="scientific">Cladonia borealis</name>
    <dbReference type="NCBI Taxonomy" id="184061"/>
    <lineage>
        <taxon>Eukaryota</taxon>
        <taxon>Fungi</taxon>
        <taxon>Dikarya</taxon>
        <taxon>Ascomycota</taxon>
        <taxon>Pezizomycotina</taxon>
        <taxon>Lecanoromycetes</taxon>
        <taxon>OSLEUM clade</taxon>
        <taxon>Lecanoromycetidae</taxon>
        <taxon>Lecanorales</taxon>
        <taxon>Lecanorineae</taxon>
        <taxon>Cladoniaceae</taxon>
        <taxon>Cladonia</taxon>
    </lineage>
</organism>
<keyword evidence="2 6" id="KW-0812">Transmembrane</keyword>
<dbReference type="PANTHER" id="PTHR33048">
    <property type="entry name" value="PTH11-LIKE INTEGRAL MEMBRANE PROTEIN (AFU_ORTHOLOGUE AFUA_5G11245)"/>
    <property type="match status" value="1"/>
</dbReference>
<evidence type="ECO:0000256" key="6">
    <source>
        <dbReference type="SAM" id="Phobius"/>
    </source>
</evidence>
<evidence type="ECO:0000256" key="2">
    <source>
        <dbReference type="ARBA" id="ARBA00022692"/>
    </source>
</evidence>
<sequence length="258" mass="28624">MFFKLSALFLLARIFPGRSFRHTLWGIGAFVMAYSLAQTFGITFTCVPVSAIWNPDVKGRCINSDDLYLACSSFNIATDFVILGLPMPKLWRLNVSITQKIQLTLIFALGAIVCIISIVRTTRLKNVTLTDPSYSDYGPVTLSALEMAFGTLSAYLSAYRPLLHYIRAQTAPFQRYSKIIPTADLSTSSNGTHATPRVTTMSLHSFTRLDEASDMDRQWDAAMPLNNVNCTIVTKQGSVDEDDIDGIKVRTDLEQSSL</sequence>